<dbReference type="InterPro" id="IPR000711">
    <property type="entry name" value="ATPase_OSCP/dsu"/>
</dbReference>
<dbReference type="PANTHER" id="PTHR11910">
    <property type="entry name" value="ATP SYNTHASE DELTA CHAIN"/>
    <property type="match status" value="1"/>
</dbReference>
<comment type="similarity">
    <text evidence="2">Belongs to the ATPase delta chain family.</text>
</comment>
<keyword evidence="5" id="KW-0406">Ion transport</keyword>
<keyword evidence="9" id="KW-0175">Coiled coil</keyword>
<evidence type="ECO:0000256" key="2">
    <source>
        <dbReference type="ARBA" id="ARBA00007046"/>
    </source>
</evidence>
<keyword evidence="6" id="KW-0472">Membrane</keyword>
<dbReference type="NCBIfam" id="TIGR01145">
    <property type="entry name" value="ATP_synt_delta"/>
    <property type="match status" value="1"/>
</dbReference>
<dbReference type="HAMAP" id="MF_01416">
    <property type="entry name" value="ATP_synth_delta_bact"/>
    <property type="match status" value="1"/>
</dbReference>
<dbReference type="EMBL" id="OC986170">
    <property type="protein sequence ID" value="CAG4642825.1"/>
    <property type="molecule type" value="Genomic_DNA"/>
</dbReference>
<evidence type="ECO:0000256" key="6">
    <source>
        <dbReference type="ARBA" id="ARBA00023136"/>
    </source>
</evidence>
<organism evidence="10">
    <name type="scientific">Evadne anonyx</name>
    <dbReference type="NCBI Taxonomy" id="141404"/>
    <lineage>
        <taxon>Eukaryota</taxon>
        <taxon>Metazoa</taxon>
        <taxon>Ecdysozoa</taxon>
        <taxon>Arthropoda</taxon>
        <taxon>Crustacea</taxon>
        <taxon>Branchiopoda</taxon>
        <taxon>Diplostraca</taxon>
        <taxon>Cladocera</taxon>
        <taxon>Onychopoda</taxon>
        <taxon>Podonidae</taxon>
        <taxon>Evadne</taxon>
    </lineage>
</organism>
<evidence type="ECO:0000313" key="10">
    <source>
        <dbReference type="EMBL" id="CAG4642825.1"/>
    </source>
</evidence>
<gene>
    <name evidence="10" type="primary">EOG090X0EB8</name>
</gene>
<dbReference type="AlphaFoldDB" id="A0A9N6ZEA1"/>
<evidence type="ECO:0000256" key="3">
    <source>
        <dbReference type="ARBA" id="ARBA00022448"/>
    </source>
</evidence>
<comment type="subcellular location">
    <subcellularLocation>
        <location evidence="1">Membrane</location>
    </subcellularLocation>
</comment>
<dbReference type="InterPro" id="IPR026015">
    <property type="entry name" value="ATP_synth_OSCP/delta_N_sf"/>
</dbReference>
<evidence type="ECO:0000256" key="8">
    <source>
        <dbReference type="ARBA" id="ARBA00033369"/>
    </source>
</evidence>
<evidence type="ECO:0000256" key="7">
    <source>
        <dbReference type="ARBA" id="ARBA00023310"/>
    </source>
</evidence>
<feature type="coiled-coil region" evidence="9">
    <location>
        <begin position="44"/>
        <end position="71"/>
    </location>
</feature>
<dbReference type="GO" id="GO:0016020">
    <property type="term" value="C:membrane"/>
    <property type="evidence" value="ECO:0007669"/>
    <property type="project" value="UniProtKB-SubCell"/>
</dbReference>
<name>A0A9N6ZEA1_9CRUS</name>
<dbReference type="SUPFAM" id="SSF47928">
    <property type="entry name" value="N-terminal domain of the delta subunit of the F1F0-ATP synthase"/>
    <property type="match status" value="1"/>
</dbReference>
<dbReference type="GO" id="GO:0046933">
    <property type="term" value="F:proton-transporting ATP synthase activity, rotational mechanism"/>
    <property type="evidence" value="ECO:0007669"/>
    <property type="project" value="InterPro"/>
</dbReference>
<evidence type="ECO:0000256" key="4">
    <source>
        <dbReference type="ARBA" id="ARBA00022781"/>
    </source>
</evidence>
<evidence type="ECO:0000256" key="9">
    <source>
        <dbReference type="SAM" id="Coils"/>
    </source>
</evidence>
<dbReference type="PRINTS" id="PR00125">
    <property type="entry name" value="ATPASEDELTA"/>
</dbReference>
<dbReference type="Gene3D" id="1.10.520.20">
    <property type="entry name" value="N-terminal domain of the delta subunit of the F1F0-ATP synthase"/>
    <property type="match status" value="1"/>
</dbReference>
<keyword evidence="4" id="KW-0375">Hydrogen ion transport</keyword>
<protein>
    <recommendedName>
        <fullName evidence="8">Oligomycin sensitivity conferral protein</fullName>
    </recommendedName>
</protein>
<sequence>MAASTKFAVLARNFSSSPANAALVKPPVQVFGLEGRYASALYSAASKQKSLEKVEKELKTFQQTVAKDERLAEFIKNPILKRSLKVEALASVAKKQNMTPLSTNLLAMMAENGRLDMVDGVINSYKTIMAAYRGEVTCQITSAKPLDSASLKEIEAALNGFLQKGQTLQMTAVVDPAIVGGLLVVIGDRYIDMSLATKLQRYTALKR</sequence>
<evidence type="ECO:0000256" key="5">
    <source>
        <dbReference type="ARBA" id="ARBA00023065"/>
    </source>
</evidence>
<reference evidence="10" key="1">
    <citation type="submission" date="2021-04" db="EMBL/GenBank/DDBJ databases">
        <authorList>
            <person name="Cornetti L."/>
        </authorList>
    </citation>
    <scope>NUCLEOTIDE SEQUENCE</scope>
</reference>
<keyword evidence="3" id="KW-0813">Transport</keyword>
<accession>A0A9N6ZEA1</accession>
<proteinExistence type="inferred from homology"/>
<keyword evidence="7" id="KW-0066">ATP synthesis</keyword>
<dbReference type="Pfam" id="PF00213">
    <property type="entry name" value="OSCP"/>
    <property type="match status" value="1"/>
</dbReference>
<evidence type="ECO:0000256" key="1">
    <source>
        <dbReference type="ARBA" id="ARBA00004370"/>
    </source>
</evidence>